<dbReference type="EMBL" id="CP137852">
    <property type="protein sequence ID" value="WPB85466.1"/>
    <property type="molecule type" value="Genomic_DNA"/>
</dbReference>
<gene>
    <name evidence="2" type="ORF">R9Z33_01005</name>
</gene>
<keyword evidence="3" id="KW-1185">Reference proteome</keyword>
<dbReference type="PRINTS" id="PR00081">
    <property type="entry name" value="GDHRDH"/>
</dbReference>
<dbReference type="SUPFAM" id="SSF51735">
    <property type="entry name" value="NAD(P)-binding Rossmann-fold domains"/>
    <property type="match status" value="1"/>
</dbReference>
<dbReference type="Proteomes" id="UP001305521">
    <property type="component" value="Chromosome"/>
</dbReference>
<dbReference type="Pfam" id="PF00106">
    <property type="entry name" value="adh_short"/>
    <property type="match status" value="1"/>
</dbReference>
<feature type="domain" description="Ketoreductase" evidence="1">
    <location>
        <begin position="7"/>
        <end position="190"/>
    </location>
</feature>
<evidence type="ECO:0000259" key="1">
    <source>
        <dbReference type="SMART" id="SM00822"/>
    </source>
</evidence>
<name>A0ABZ0PJ35_9PROT</name>
<dbReference type="InterPro" id="IPR002347">
    <property type="entry name" value="SDR_fam"/>
</dbReference>
<dbReference type="PANTHER" id="PTHR43550:SF3">
    <property type="entry name" value="3-KETODIHYDROSPHINGOSINE REDUCTASE"/>
    <property type="match status" value="1"/>
</dbReference>
<dbReference type="RefSeq" id="WP_318649436.1">
    <property type="nucleotide sequence ID" value="NZ_CP137852.1"/>
</dbReference>
<protein>
    <submittedName>
        <fullName evidence="2">SDR family NAD(P)-dependent oxidoreductase</fullName>
    </submittedName>
</protein>
<organism evidence="2 3">
    <name type="scientific">Sediminicoccus rosea</name>
    <dbReference type="NCBI Taxonomy" id="1225128"/>
    <lineage>
        <taxon>Bacteria</taxon>
        <taxon>Pseudomonadati</taxon>
        <taxon>Pseudomonadota</taxon>
        <taxon>Alphaproteobacteria</taxon>
        <taxon>Acetobacterales</taxon>
        <taxon>Roseomonadaceae</taxon>
        <taxon>Sediminicoccus</taxon>
    </lineage>
</organism>
<dbReference type="PANTHER" id="PTHR43550">
    <property type="entry name" value="3-KETODIHYDROSPHINGOSINE REDUCTASE"/>
    <property type="match status" value="1"/>
</dbReference>
<proteinExistence type="predicted"/>
<evidence type="ECO:0000313" key="2">
    <source>
        <dbReference type="EMBL" id="WPB85466.1"/>
    </source>
</evidence>
<dbReference type="InterPro" id="IPR057326">
    <property type="entry name" value="KR_dom"/>
</dbReference>
<reference evidence="2 3" key="1">
    <citation type="submission" date="2023-11" db="EMBL/GenBank/DDBJ databases">
        <title>Arctic aerobic anoxygenic photoheterotroph Sediminicoccus rosea KRV36 adapts its photosynthesis to long days of polar summer.</title>
        <authorList>
            <person name="Tomasch J."/>
            <person name="Kopejtka K."/>
            <person name="Bily T."/>
            <person name="Gardiner A.T."/>
            <person name="Gardian Z."/>
            <person name="Shivaramu S."/>
            <person name="Koblizek M."/>
            <person name="Engelhardt F."/>
            <person name="Kaftan D."/>
        </authorList>
    </citation>
    <scope>NUCLEOTIDE SEQUENCE [LARGE SCALE GENOMIC DNA]</scope>
    <source>
        <strain evidence="2 3">R-30</strain>
    </source>
</reference>
<dbReference type="InterPro" id="IPR036291">
    <property type="entry name" value="NAD(P)-bd_dom_sf"/>
</dbReference>
<dbReference type="Gene3D" id="3.40.50.720">
    <property type="entry name" value="NAD(P)-binding Rossmann-like Domain"/>
    <property type="match status" value="1"/>
</dbReference>
<dbReference type="SMART" id="SM00822">
    <property type="entry name" value="PKS_KR"/>
    <property type="match status" value="1"/>
</dbReference>
<accession>A0ABZ0PJ35</accession>
<sequence>MTEAGPGWALVTGGSSGIGEALAAGLLARGLRLVLVARDAGRLAAAQARLAAGHAGGPPIETLALDVGEAPAVAAAMDGLVGRLGPPAWVVTSAGIALPGRFLDQPLAEHEAQFRANYLGTLNILHALAPSMARAGRGQVVLLSSAAALGGFAGYAAYAPSKWAIRGLGEILELELGAHGVRVLTAFPPDTDTPQLAEERARRPAFTARFAGGGTALSPAFVAARILGAADRGARRVAPGFGASLLLWAGRPWARYLEAAQRRLLRRHPEDSR</sequence>
<evidence type="ECO:0000313" key="3">
    <source>
        <dbReference type="Proteomes" id="UP001305521"/>
    </source>
</evidence>